<dbReference type="PANTHER" id="PTHR30346">
    <property type="entry name" value="TRANSCRIPTIONAL DUAL REGULATOR HCAR-RELATED"/>
    <property type="match status" value="1"/>
</dbReference>
<dbReference type="InterPro" id="IPR036388">
    <property type="entry name" value="WH-like_DNA-bd_sf"/>
</dbReference>
<accession>A0ABV2MZX3</accession>
<dbReference type="CDD" id="cd05466">
    <property type="entry name" value="PBP2_LTTR_substrate"/>
    <property type="match status" value="1"/>
</dbReference>
<keyword evidence="7" id="KW-1185">Reference proteome</keyword>
<dbReference type="SUPFAM" id="SSF46785">
    <property type="entry name" value="Winged helix' DNA-binding domain"/>
    <property type="match status" value="1"/>
</dbReference>
<dbReference type="Proteomes" id="UP001549076">
    <property type="component" value="Unassembled WGS sequence"/>
</dbReference>
<evidence type="ECO:0000256" key="4">
    <source>
        <dbReference type="ARBA" id="ARBA00023163"/>
    </source>
</evidence>
<dbReference type="InterPro" id="IPR000847">
    <property type="entry name" value="LysR_HTH_N"/>
</dbReference>
<keyword evidence="2" id="KW-0805">Transcription regulation</keyword>
<dbReference type="PROSITE" id="PS50931">
    <property type="entry name" value="HTH_LYSR"/>
    <property type="match status" value="1"/>
</dbReference>
<evidence type="ECO:0000256" key="2">
    <source>
        <dbReference type="ARBA" id="ARBA00023015"/>
    </source>
</evidence>
<name>A0ABV2MZX3_9HYPH</name>
<dbReference type="SUPFAM" id="SSF53850">
    <property type="entry name" value="Periplasmic binding protein-like II"/>
    <property type="match status" value="1"/>
</dbReference>
<dbReference type="RefSeq" id="WP_354195309.1">
    <property type="nucleotide sequence ID" value="NZ_JBEPML010000008.1"/>
</dbReference>
<dbReference type="GO" id="GO:0003677">
    <property type="term" value="F:DNA binding"/>
    <property type="evidence" value="ECO:0007669"/>
    <property type="project" value="UniProtKB-KW"/>
</dbReference>
<dbReference type="Pfam" id="PF00126">
    <property type="entry name" value="HTH_1"/>
    <property type="match status" value="1"/>
</dbReference>
<organism evidence="6 7">
    <name type="scientific">Aquamicrobium terrae</name>
    <dbReference type="NCBI Taxonomy" id="1324945"/>
    <lineage>
        <taxon>Bacteria</taxon>
        <taxon>Pseudomonadati</taxon>
        <taxon>Pseudomonadota</taxon>
        <taxon>Alphaproteobacteria</taxon>
        <taxon>Hyphomicrobiales</taxon>
        <taxon>Phyllobacteriaceae</taxon>
        <taxon>Aquamicrobium</taxon>
    </lineage>
</organism>
<sequence length="332" mass="35752">MHDIVRGNRADIDAAGSAMVAFPRPDVDAGAPCSTTGAEMEIHQLRTFVAVAREGSITRASERLYLSQPAVSAHIKAIEETLGLTLFERTARGMILTVDGQRLLAKTEQTLGAHRELIEEATRIKGRLTGKLRIGGGSNSSSEPVGRLLMGLSERCPEVEVVLQHGTSLDILDGIRNGSLDAGFYNEPGAPDADLKTIDVASFAIYLAAARGLVDIAQPPDWQALGEYPWIYPTCGQSCCGQAAENLFRRYQFRPRKTIGIDRESVTRTLIAGGVGIGLLHANTATQAQEDNEVDILCQAHESIRVLFAFLASRENDPLLDTASSILTGEQA</sequence>
<feature type="domain" description="HTH lysR-type" evidence="5">
    <location>
        <begin position="40"/>
        <end position="97"/>
    </location>
</feature>
<keyword evidence="3 6" id="KW-0238">DNA-binding</keyword>
<evidence type="ECO:0000313" key="7">
    <source>
        <dbReference type="Proteomes" id="UP001549076"/>
    </source>
</evidence>
<dbReference type="EMBL" id="JBEPML010000008">
    <property type="protein sequence ID" value="MET3792363.1"/>
    <property type="molecule type" value="Genomic_DNA"/>
</dbReference>
<dbReference type="InterPro" id="IPR005119">
    <property type="entry name" value="LysR_subst-bd"/>
</dbReference>
<protein>
    <submittedName>
        <fullName evidence="6">DNA-binding transcriptional LysR family regulator</fullName>
    </submittedName>
</protein>
<evidence type="ECO:0000313" key="6">
    <source>
        <dbReference type="EMBL" id="MET3792363.1"/>
    </source>
</evidence>
<dbReference type="Pfam" id="PF03466">
    <property type="entry name" value="LysR_substrate"/>
    <property type="match status" value="1"/>
</dbReference>
<proteinExistence type="inferred from homology"/>
<evidence type="ECO:0000256" key="1">
    <source>
        <dbReference type="ARBA" id="ARBA00009437"/>
    </source>
</evidence>
<comment type="similarity">
    <text evidence="1">Belongs to the LysR transcriptional regulatory family.</text>
</comment>
<dbReference type="Gene3D" id="3.40.190.10">
    <property type="entry name" value="Periplasmic binding protein-like II"/>
    <property type="match status" value="2"/>
</dbReference>
<gene>
    <name evidence="6" type="ORF">ABID37_002580</name>
</gene>
<evidence type="ECO:0000256" key="3">
    <source>
        <dbReference type="ARBA" id="ARBA00023125"/>
    </source>
</evidence>
<keyword evidence="4" id="KW-0804">Transcription</keyword>
<dbReference type="InterPro" id="IPR036390">
    <property type="entry name" value="WH_DNA-bd_sf"/>
</dbReference>
<evidence type="ECO:0000259" key="5">
    <source>
        <dbReference type="PROSITE" id="PS50931"/>
    </source>
</evidence>
<comment type="caution">
    <text evidence="6">The sequence shown here is derived from an EMBL/GenBank/DDBJ whole genome shotgun (WGS) entry which is preliminary data.</text>
</comment>
<dbReference type="Gene3D" id="1.10.10.10">
    <property type="entry name" value="Winged helix-like DNA-binding domain superfamily/Winged helix DNA-binding domain"/>
    <property type="match status" value="1"/>
</dbReference>
<dbReference type="PANTHER" id="PTHR30346:SF0">
    <property type="entry name" value="HCA OPERON TRANSCRIPTIONAL ACTIVATOR HCAR"/>
    <property type="match status" value="1"/>
</dbReference>
<reference evidence="6 7" key="1">
    <citation type="submission" date="2024-06" db="EMBL/GenBank/DDBJ databases">
        <title>Genomic Encyclopedia of Type Strains, Phase IV (KMG-IV): sequencing the most valuable type-strain genomes for metagenomic binning, comparative biology and taxonomic classification.</title>
        <authorList>
            <person name="Goeker M."/>
        </authorList>
    </citation>
    <scope>NUCLEOTIDE SEQUENCE [LARGE SCALE GENOMIC DNA]</scope>
    <source>
        <strain evidence="6 7">DSM 27865</strain>
    </source>
</reference>
<dbReference type="PRINTS" id="PR00039">
    <property type="entry name" value="HTHLYSR"/>
</dbReference>